<dbReference type="EMBL" id="CM044706">
    <property type="protein sequence ID" value="KAI5658761.1"/>
    <property type="molecule type" value="Genomic_DNA"/>
</dbReference>
<evidence type="ECO:0000313" key="2">
    <source>
        <dbReference type="Proteomes" id="UP001060085"/>
    </source>
</evidence>
<name>A0ACC0ADV1_CATRO</name>
<dbReference type="Proteomes" id="UP001060085">
    <property type="component" value="Linkage Group LG06"/>
</dbReference>
<reference evidence="2" key="1">
    <citation type="journal article" date="2023" name="Nat. Plants">
        <title>Single-cell RNA sequencing provides a high-resolution roadmap for understanding the multicellular compartmentation of specialized metabolism.</title>
        <authorList>
            <person name="Sun S."/>
            <person name="Shen X."/>
            <person name="Li Y."/>
            <person name="Li Y."/>
            <person name="Wang S."/>
            <person name="Li R."/>
            <person name="Zhang H."/>
            <person name="Shen G."/>
            <person name="Guo B."/>
            <person name="Wei J."/>
            <person name="Xu J."/>
            <person name="St-Pierre B."/>
            <person name="Chen S."/>
            <person name="Sun C."/>
        </authorList>
    </citation>
    <scope>NUCLEOTIDE SEQUENCE [LARGE SCALE GENOMIC DNA]</scope>
</reference>
<organism evidence="1 2">
    <name type="scientific">Catharanthus roseus</name>
    <name type="common">Madagascar periwinkle</name>
    <name type="synonym">Vinca rosea</name>
    <dbReference type="NCBI Taxonomy" id="4058"/>
    <lineage>
        <taxon>Eukaryota</taxon>
        <taxon>Viridiplantae</taxon>
        <taxon>Streptophyta</taxon>
        <taxon>Embryophyta</taxon>
        <taxon>Tracheophyta</taxon>
        <taxon>Spermatophyta</taxon>
        <taxon>Magnoliopsida</taxon>
        <taxon>eudicotyledons</taxon>
        <taxon>Gunneridae</taxon>
        <taxon>Pentapetalae</taxon>
        <taxon>asterids</taxon>
        <taxon>lamiids</taxon>
        <taxon>Gentianales</taxon>
        <taxon>Apocynaceae</taxon>
        <taxon>Rauvolfioideae</taxon>
        <taxon>Vinceae</taxon>
        <taxon>Catharanthinae</taxon>
        <taxon>Catharanthus</taxon>
    </lineage>
</organism>
<evidence type="ECO:0000313" key="1">
    <source>
        <dbReference type="EMBL" id="KAI5658761.1"/>
    </source>
</evidence>
<gene>
    <name evidence="1" type="ORF">M9H77_27554</name>
</gene>
<proteinExistence type="predicted"/>
<keyword evidence="2" id="KW-1185">Reference proteome</keyword>
<protein>
    <submittedName>
        <fullName evidence="1">Uncharacterized protein</fullName>
    </submittedName>
</protein>
<accession>A0ACC0ADV1</accession>
<comment type="caution">
    <text evidence="1">The sequence shown here is derived from an EMBL/GenBank/DDBJ whole genome shotgun (WGS) entry which is preliminary data.</text>
</comment>
<sequence length="861" mass="98545">METDKASDHGSDTESIRGNRVGFSGPLVSNKKSSKRSARFKDKDDSYVEITLDVRDDSFLVQNIKGADQEAALLASQLEKKPTSSLGSQLSYHLRQVSQDLKRITSRRMNKPDRTRSGAARALRGLQFMNKNVGNEGWSEVEKRFDELAVDGMLPKSRFGKCIGMNESTEFADVLYNALARRRCITSDSITKAELLELWGQITDTSFDARLQTFFDMVDKDADGRITEGEVMEIITLSASANKLSNIQENADEYAALIMEELDPDNLGYIELLNLEVLLVQAPYHSTNLATNSRVLSQLLSQKLKPTKEPNPVRRCYKKFCYFIEENWKRIWVMALWLSICAGLFTWKFIQYKHRAVFNVMGYCVSTAKGGAELTKFNMALILLPVCRNTITWLRTRTKLGAIIPFNDNINFHKVIAICVAVGVGLHAIAHLTCDFPRLLHATDEEYEPMKPFFGNKRPNNYWWFVKGTEGWTGVVMVVLMAIAYILAQPWFRRNRLNLPTTIKKLTGFNAFWYSHHLFVIVYVLFVIHGYFLYLSKKWYKKTTWMYIAIPMILYALERLIRAFRSGYKTVQILKVAVYPGNVMALYMSKPQGFKYTSGQYVFVNCQDVSPFQWHPFSITSAPGDDYLSIHIRTVGDWTSQLKILFSKVCQPPKDDQSGLLRADIAQDRNKPRLPRLQIDGPYGAPAQDYKKYDNVLLVGLGIGATPLISIVKDVLNNIKQQKETKRAYFYWVTREQGSFEWFRGVMNEVAENDEEGLIELHNYCTSVYEEGDARSALITMLQSIQHAKNGVDIVSGTRVKTHFARPNWRQVFKRVAINHPDQRIGVFYCGPPSLVAELRHLAQDFSRKTSTKFDFHKENF</sequence>